<evidence type="ECO:0000313" key="4">
    <source>
        <dbReference type="EMBL" id="MBW4435265.1"/>
    </source>
</evidence>
<dbReference type="InterPro" id="IPR038719">
    <property type="entry name" value="Phycobilisome_asu/bsu_sf"/>
</dbReference>
<dbReference type="SUPFAM" id="SSF46458">
    <property type="entry name" value="Globin-like"/>
    <property type="match status" value="1"/>
</dbReference>
<organism evidence="4 5">
    <name type="scientific">Pelatocladus maniniholoensis HA4357-MV3</name>
    <dbReference type="NCBI Taxonomy" id="1117104"/>
    <lineage>
        <taxon>Bacteria</taxon>
        <taxon>Bacillati</taxon>
        <taxon>Cyanobacteriota</taxon>
        <taxon>Cyanophyceae</taxon>
        <taxon>Nostocales</taxon>
        <taxon>Nostocaceae</taxon>
        <taxon>Pelatocladus</taxon>
    </lineage>
</organism>
<comment type="similarity">
    <text evidence="1">Belongs to the phycobiliprotein family.</text>
</comment>
<dbReference type="InterPro" id="IPR009050">
    <property type="entry name" value="Globin-like_sf"/>
</dbReference>
<reference evidence="4" key="2">
    <citation type="journal article" date="2022" name="Microbiol. Resour. Announc.">
        <title>Metagenome Sequencing to Explore Phylogenomics of Terrestrial Cyanobacteria.</title>
        <authorList>
            <person name="Ward R.D."/>
            <person name="Stajich J.E."/>
            <person name="Johansen J.R."/>
            <person name="Huntemann M."/>
            <person name="Clum A."/>
            <person name="Foster B."/>
            <person name="Foster B."/>
            <person name="Roux S."/>
            <person name="Palaniappan K."/>
            <person name="Varghese N."/>
            <person name="Mukherjee S."/>
            <person name="Reddy T.B.K."/>
            <person name="Daum C."/>
            <person name="Copeland A."/>
            <person name="Chen I.A."/>
            <person name="Ivanova N.N."/>
            <person name="Kyrpides N.C."/>
            <person name="Shapiro N."/>
            <person name="Eloe-Fadrosh E.A."/>
            <person name="Pietrasiak N."/>
        </authorList>
    </citation>
    <scope>NUCLEOTIDE SEQUENCE</scope>
    <source>
        <strain evidence="4">HA4357-MV3</strain>
    </source>
</reference>
<accession>A0A9E3HDP8</accession>
<protein>
    <submittedName>
        <fullName evidence="4">Uncharacterized protein</fullName>
    </submittedName>
</protein>
<dbReference type="AlphaFoldDB" id="A0A9E3HDP8"/>
<dbReference type="Proteomes" id="UP000813215">
    <property type="component" value="Unassembled WGS sequence"/>
</dbReference>
<keyword evidence="3" id="KW-0089">Bile pigment</keyword>
<sequence>MRENTKSIGVLHKVGKTLHELAEFVFNPWLNSTSVHPLERRVQILERRLYQGMVEKEEFQDIVIQDLQQQIDCLQESTNSRLENIINYEVRDQVLEVLKEQTHIINQIIKPAVEDVIYELEHKKQSSQPNVSTAEIQKRQDKLRQSLAHIEDLNASIPHIEAQRVACIEAGRWLLSRRLELAQTVTSKLMSPQHPQTEEFRQNICKYIKLLGCCMENEIEPRLLYKKVITHRQPPIQTYVKAFQIIKTKYINDWESSHQVSTQAAEELRSYFNYLIKYLSTVSSLNQEHF</sequence>
<evidence type="ECO:0000256" key="1">
    <source>
        <dbReference type="ARBA" id="ARBA00008182"/>
    </source>
</evidence>
<name>A0A9E3HDP8_9NOST</name>
<gene>
    <name evidence="4" type="ORF">KME28_27025</name>
</gene>
<comment type="caution">
    <text evidence="4">The sequence shown here is derived from an EMBL/GenBank/DDBJ whole genome shotgun (WGS) entry which is preliminary data.</text>
</comment>
<dbReference type="Gene3D" id="1.10.490.20">
    <property type="entry name" value="Phycocyanins"/>
    <property type="match status" value="1"/>
</dbReference>
<evidence type="ECO:0000256" key="3">
    <source>
        <dbReference type="ARBA" id="ARBA00023307"/>
    </source>
</evidence>
<evidence type="ECO:0000313" key="5">
    <source>
        <dbReference type="Proteomes" id="UP000813215"/>
    </source>
</evidence>
<dbReference type="EMBL" id="JAHHHW010000158">
    <property type="protein sequence ID" value="MBW4435265.1"/>
    <property type="molecule type" value="Genomic_DNA"/>
</dbReference>
<proteinExistence type="inferred from homology"/>
<keyword evidence="2" id="KW-0157">Chromophore</keyword>
<evidence type="ECO:0000256" key="2">
    <source>
        <dbReference type="ARBA" id="ARBA00022991"/>
    </source>
</evidence>
<reference evidence="4" key="1">
    <citation type="submission" date="2021-05" db="EMBL/GenBank/DDBJ databases">
        <authorList>
            <person name="Pietrasiak N."/>
            <person name="Ward R."/>
            <person name="Stajich J.E."/>
            <person name="Kurbessoian T."/>
        </authorList>
    </citation>
    <scope>NUCLEOTIDE SEQUENCE</scope>
    <source>
        <strain evidence="4">HA4357-MV3</strain>
    </source>
</reference>